<feature type="signal peptide" evidence="1">
    <location>
        <begin position="1"/>
        <end position="20"/>
    </location>
</feature>
<evidence type="ECO:0000313" key="2">
    <source>
        <dbReference type="Proteomes" id="UP000694867"/>
    </source>
</evidence>
<accession>A0AAJ7SFD7</accession>
<feature type="chain" id="PRO_5042474928" evidence="1">
    <location>
        <begin position="21"/>
        <end position="153"/>
    </location>
</feature>
<keyword evidence="1" id="KW-0732">Signal</keyword>
<reference evidence="3" key="1">
    <citation type="submission" date="2025-08" db="UniProtKB">
        <authorList>
            <consortium name="RefSeq"/>
        </authorList>
    </citation>
    <scope>IDENTIFICATION</scope>
</reference>
<dbReference type="KEGG" id="goe:114828138"/>
<sequence>MPKNVVLLCAIFGFLSSAESQGMGEVLGKVRGAISKGRVAAGIAAKFVPCFRLLSEIQDNMKKVTYNSKGLRMCLEKAIPRDEDIEGKDNVYVTKDEMRTKIKTCVSSMIAAARGKNVDDDDVLVDVKDCFMEAGQSLSALSEDGKDGGKEGH</sequence>
<dbReference type="AlphaFoldDB" id="A0AAJ7SFD7"/>
<evidence type="ECO:0000313" key="3">
    <source>
        <dbReference type="RefSeq" id="XP_028966898.1"/>
    </source>
</evidence>
<organism evidence="2 3">
    <name type="scientific">Galendromus occidentalis</name>
    <name type="common">western predatory mite</name>
    <dbReference type="NCBI Taxonomy" id="34638"/>
    <lineage>
        <taxon>Eukaryota</taxon>
        <taxon>Metazoa</taxon>
        <taxon>Ecdysozoa</taxon>
        <taxon>Arthropoda</taxon>
        <taxon>Chelicerata</taxon>
        <taxon>Arachnida</taxon>
        <taxon>Acari</taxon>
        <taxon>Parasitiformes</taxon>
        <taxon>Mesostigmata</taxon>
        <taxon>Gamasina</taxon>
        <taxon>Phytoseioidea</taxon>
        <taxon>Phytoseiidae</taxon>
        <taxon>Typhlodrominae</taxon>
        <taxon>Galendromus</taxon>
    </lineage>
</organism>
<dbReference type="Proteomes" id="UP000694867">
    <property type="component" value="Unplaced"/>
</dbReference>
<gene>
    <name evidence="3" type="primary">LOC114828138</name>
</gene>
<keyword evidence="2" id="KW-1185">Reference proteome</keyword>
<protein>
    <submittedName>
        <fullName evidence="3">Uncharacterized protein LOC114828138</fullName>
    </submittedName>
</protein>
<name>A0AAJ7SFD7_9ACAR</name>
<proteinExistence type="predicted"/>
<evidence type="ECO:0000256" key="1">
    <source>
        <dbReference type="SAM" id="SignalP"/>
    </source>
</evidence>
<dbReference type="RefSeq" id="XP_028966898.1">
    <property type="nucleotide sequence ID" value="XM_029111065.1"/>
</dbReference>
<dbReference type="GeneID" id="114828138"/>